<gene>
    <name evidence="1" type="ORF">ZIOFF_018696</name>
</gene>
<evidence type="ECO:0000313" key="2">
    <source>
        <dbReference type="Proteomes" id="UP000734854"/>
    </source>
</evidence>
<comment type="caution">
    <text evidence="1">The sequence shown here is derived from an EMBL/GenBank/DDBJ whole genome shotgun (WGS) entry which is preliminary data.</text>
</comment>
<reference evidence="1 2" key="1">
    <citation type="submission" date="2020-08" db="EMBL/GenBank/DDBJ databases">
        <title>Plant Genome Project.</title>
        <authorList>
            <person name="Zhang R.-G."/>
        </authorList>
    </citation>
    <scope>NUCLEOTIDE SEQUENCE [LARGE SCALE GENOMIC DNA]</scope>
    <source>
        <tissue evidence="1">Rhizome</tissue>
    </source>
</reference>
<dbReference type="EMBL" id="JACMSC010000005">
    <property type="protein sequence ID" value="KAG6521572.1"/>
    <property type="molecule type" value="Genomic_DNA"/>
</dbReference>
<dbReference type="Gene3D" id="3.60.21.10">
    <property type="match status" value="1"/>
</dbReference>
<accession>A0A8J5H8M4</accession>
<evidence type="ECO:0000313" key="1">
    <source>
        <dbReference type="EMBL" id="KAG6521572.1"/>
    </source>
</evidence>
<keyword evidence="2" id="KW-1185">Reference proteome</keyword>
<name>A0A8J5H8M4_ZINOF</name>
<dbReference type="PANTHER" id="PTHR46422">
    <property type="entry name" value="SERINE/THREONINE-PROTEIN PHOSPHATASE BSL3"/>
    <property type="match status" value="1"/>
</dbReference>
<sequence>MSDSRWAKSRYAIPAGWDVRFLTGEYRMCDSVEEKAKWLFEKMKGEGFYTIALPSIFNFPCCYPSLETITLLLALKVYVYKYVVSLNFSKNFESMLQIEYPHNIHLIRGNYEATDINALFEFRTECIERMKVICMHGGIGHSINHVEQIENLQRPITMETGAIV</sequence>
<protein>
    <submittedName>
        <fullName evidence="1">Uncharacterized protein</fullName>
    </submittedName>
</protein>
<proteinExistence type="predicted"/>
<dbReference type="SUPFAM" id="SSF56300">
    <property type="entry name" value="Metallo-dependent phosphatases"/>
    <property type="match status" value="1"/>
</dbReference>
<organism evidence="1 2">
    <name type="scientific">Zingiber officinale</name>
    <name type="common">Ginger</name>
    <name type="synonym">Amomum zingiber</name>
    <dbReference type="NCBI Taxonomy" id="94328"/>
    <lineage>
        <taxon>Eukaryota</taxon>
        <taxon>Viridiplantae</taxon>
        <taxon>Streptophyta</taxon>
        <taxon>Embryophyta</taxon>
        <taxon>Tracheophyta</taxon>
        <taxon>Spermatophyta</taxon>
        <taxon>Magnoliopsida</taxon>
        <taxon>Liliopsida</taxon>
        <taxon>Zingiberales</taxon>
        <taxon>Zingiberaceae</taxon>
        <taxon>Zingiber</taxon>
    </lineage>
</organism>
<dbReference type="AlphaFoldDB" id="A0A8J5H8M4"/>
<dbReference type="InterPro" id="IPR029052">
    <property type="entry name" value="Metallo-depent_PP-like"/>
</dbReference>
<dbReference type="Proteomes" id="UP000734854">
    <property type="component" value="Unassembled WGS sequence"/>
</dbReference>
<dbReference type="PANTHER" id="PTHR46422:SF4">
    <property type="entry name" value="SERINE_THREONINE-PROTEIN PHOSPHATASE BSL3"/>
    <property type="match status" value="1"/>
</dbReference>